<sequence length="106" mass="11323">MALFLASHAVFSSAVAPRIFGRSKGCAPSWTVAAIGCPAVSLSRQCGGQSTAAGTSDRRRNQTLGFSIETQDLCTQRFATRLIRLSDCAPPDGDLSKHYRGVFETN</sequence>
<keyword evidence="1" id="KW-1185">Reference proteome</keyword>
<reference evidence="2" key="1">
    <citation type="submission" date="2025-08" db="UniProtKB">
        <authorList>
            <consortium name="RefSeq"/>
        </authorList>
    </citation>
    <scope>IDENTIFICATION</scope>
    <source>
        <strain evidence="2">MV-25-SWS-2005</strain>
        <tissue evidence="2">Whole body</tissue>
    </source>
</reference>
<dbReference type="InParanoid" id="A0A6I8WEG7"/>
<gene>
    <name evidence="2" type="primary">LOC117185119</name>
</gene>
<evidence type="ECO:0000313" key="1">
    <source>
        <dbReference type="Proteomes" id="UP000001819"/>
    </source>
</evidence>
<proteinExistence type="predicted"/>
<name>A0A6I8WEG7_DROPS</name>
<dbReference type="KEGG" id="dpo:117185119"/>
<protein>
    <recommendedName>
        <fullName evidence="3">Secreted protein</fullName>
    </recommendedName>
</protein>
<organism evidence="1 2">
    <name type="scientific">Drosophila pseudoobscura pseudoobscura</name>
    <name type="common">Fruit fly</name>
    <dbReference type="NCBI Taxonomy" id="46245"/>
    <lineage>
        <taxon>Eukaryota</taxon>
        <taxon>Metazoa</taxon>
        <taxon>Ecdysozoa</taxon>
        <taxon>Arthropoda</taxon>
        <taxon>Hexapoda</taxon>
        <taxon>Insecta</taxon>
        <taxon>Pterygota</taxon>
        <taxon>Neoptera</taxon>
        <taxon>Endopterygota</taxon>
        <taxon>Diptera</taxon>
        <taxon>Brachycera</taxon>
        <taxon>Muscomorpha</taxon>
        <taxon>Ephydroidea</taxon>
        <taxon>Drosophilidae</taxon>
        <taxon>Drosophila</taxon>
        <taxon>Sophophora</taxon>
    </lineage>
</organism>
<evidence type="ECO:0008006" key="3">
    <source>
        <dbReference type="Google" id="ProtNLM"/>
    </source>
</evidence>
<dbReference type="Proteomes" id="UP000001819">
    <property type="component" value="Chromosome X"/>
</dbReference>
<accession>A0A6I8WEG7</accession>
<dbReference type="AlphaFoldDB" id="A0A6I8WEG7"/>
<evidence type="ECO:0000313" key="2">
    <source>
        <dbReference type="RefSeq" id="XP_033240964.1"/>
    </source>
</evidence>
<dbReference type="RefSeq" id="XP_033240964.1">
    <property type="nucleotide sequence ID" value="XM_033385073.1"/>
</dbReference>